<dbReference type="Gene3D" id="3.40.190.10">
    <property type="entry name" value="Periplasmic binding protein-like II"/>
    <property type="match status" value="2"/>
</dbReference>
<feature type="domain" description="SsuA/THI5-like" evidence="1">
    <location>
        <begin position="77"/>
        <end position="263"/>
    </location>
</feature>
<evidence type="ECO:0000313" key="2">
    <source>
        <dbReference type="EMBL" id="MBO3734420.1"/>
    </source>
</evidence>
<dbReference type="Proteomes" id="UP000681341">
    <property type="component" value="Unassembled WGS sequence"/>
</dbReference>
<keyword evidence="3" id="KW-1185">Reference proteome</keyword>
<evidence type="ECO:0000313" key="3">
    <source>
        <dbReference type="Proteomes" id="UP000681341"/>
    </source>
</evidence>
<proteinExistence type="predicted"/>
<reference evidence="2 3" key="1">
    <citation type="submission" date="2021-03" db="EMBL/GenBank/DDBJ databases">
        <title>Glycomyces sp. nov., a novel actinomycete isolated from soil.</title>
        <authorList>
            <person name="Yang X."/>
            <person name="Xu X."/>
        </authorList>
    </citation>
    <scope>NUCLEOTIDE SEQUENCE [LARGE SCALE GENOMIC DNA]</scope>
    <source>
        <strain evidence="2 3">NEAU-S30</strain>
    </source>
</reference>
<comment type="caution">
    <text evidence="2">The sequence shown here is derived from an EMBL/GenBank/DDBJ whole genome shotgun (WGS) entry which is preliminary data.</text>
</comment>
<name>A0ABS3U6R2_9ACTN</name>
<accession>A0ABS3U6R2</accession>
<dbReference type="Pfam" id="PF09084">
    <property type="entry name" value="NMT1"/>
    <property type="match status" value="1"/>
</dbReference>
<dbReference type="PANTHER" id="PTHR30024">
    <property type="entry name" value="ALIPHATIC SULFONATES-BINDING PROTEIN-RELATED"/>
    <property type="match status" value="1"/>
</dbReference>
<protein>
    <submittedName>
        <fullName evidence="2">ABC transporter substrate-binding protein</fullName>
    </submittedName>
</protein>
<dbReference type="InterPro" id="IPR015168">
    <property type="entry name" value="SsuA/THI5"/>
</dbReference>
<gene>
    <name evidence="2" type="ORF">J5V16_16445</name>
</gene>
<sequence length="339" mass="35010">MSPRQTTANIRTGPAIAANPKRNRSRIRAGVAAGAALVVASGLAACGKSDPNAYTVALIEPDLTTVPLLAAVDAAREAGYDVDVIELAEPELAIEGLARGDYAFSAEATSPALLAIEKDAPIRIVADVIGNQWAVYGRPGVEDCDDLAGRPVGIFSEGAVATAMIRDWVADECTGGEPEYLVIGGSDVRAQALLAGQIDATALEIADAVALAEAGETDLAPIIDFGQTLPDLHPQTVYANSDFLGDNPKAAETFIDALVAVHERINADPGHLVDLAVQYLGEERTAELEAVAAAYAAAGLFDAAALTEENVQGTIDFFTEAGVVGELAAADVADLSFIE</sequence>
<dbReference type="SUPFAM" id="SSF53850">
    <property type="entry name" value="Periplasmic binding protein-like II"/>
    <property type="match status" value="1"/>
</dbReference>
<organism evidence="2 3">
    <name type="scientific">Glycomyces niveus</name>
    <dbReference type="NCBI Taxonomy" id="2820287"/>
    <lineage>
        <taxon>Bacteria</taxon>
        <taxon>Bacillati</taxon>
        <taxon>Actinomycetota</taxon>
        <taxon>Actinomycetes</taxon>
        <taxon>Glycomycetales</taxon>
        <taxon>Glycomycetaceae</taxon>
        <taxon>Glycomyces</taxon>
    </lineage>
</organism>
<evidence type="ECO:0000259" key="1">
    <source>
        <dbReference type="Pfam" id="PF09084"/>
    </source>
</evidence>
<dbReference type="EMBL" id="JAGFNP010000009">
    <property type="protein sequence ID" value="MBO3734420.1"/>
    <property type="molecule type" value="Genomic_DNA"/>
</dbReference>